<feature type="compositionally biased region" description="Polar residues" evidence="4">
    <location>
        <begin position="1"/>
        <end position="27"/>
    </location>
</feature>
<feature type="transmembrane region" description="Helical" evidence="5">
    <location>
        <begin position="192"/>
        <end position="212"/>
    </location>
</feature>
<accession>A0A7I8D3U2</accession>
<dbReference type="SUPFAM" id="SSF50494">
    <property type="entry name" value="Trypsin-like serine proteases"/>
    <property type="match status" value="1"/>
</dbReference>
<keyword evidence="5" id="KW-1133">Transmembrane helix</keyword>
<keyword evidence="5" id="KW-0472">Membrane</keyword>
<dbReference type="InterPro" id="IPR001940">
    <property type="entry name" value="Peptidase_S1C"/>
</dbReference>
<dbReference type="PROSITE" id="PS50106">
    <property type="entry name" value="PDZ"/>
    <property type="match status" value="1"/>
</dbReference>
<keyword evidence="8" id="KW-1185">Reference proteome</keyword>
<evidence type="ECO:0000313" key="7">
    <source>
        <dbReference type="EMBL" id="BCI60685.1"/>
    </source>
</evidence>
<dbReference type="SMART" id="SM00228">
    <property type="entry name" value="PDZ"/>
    <property type="match status" value="1"/>
</dbReference>
<dbReference type="InterPro" id="IPR051201">
    <property type="entry name" value="Chloro_Bact_Ser_Proteases"/>
</dbReference>
<evidence type="ECO:0000259" key="6">
    <source>
        <dbReference type="PROSITE" id="PS50106"/>
    </source>
</evidence>
<keyword evidence="5" id="KW-0812">Transmembrane</keyword>
<dbReference type="InterPro" id="IPR043504">
    <property type="entry name" value="Peptidase_S1_PA_chymotrypsin"/>
</dbReference>
<feature type="domain" description="PDZ" evidence="6">
    <location>
        <begin position="487"/>
        <end position="577"/>
    </location>
</feature>
<evidence type="ECO:0000256" key="1">
    <source>
        <dbReference type="ARBA" id="ARBA00010541"/>
    </source>
</evidence>
<protein>
    <recommendedName>
        <fullName evidence="6">PDZ domain-containing protein</fullName>
    </recommendedName>
</protein>
<keyword evidence="3" id="KW-0378">Hydrolase</keyword>
<dbReference type="Gene3D" id="2.40.10.10">
    <property type="entry name" value="Trypsin-like serine proteases"/>
    <property type="match status" value="2"/>
</dbReference>
<dbReference type="PRINTS" id="PR00834">
    <property type="entry name" value="PROTEASES2C"/>
</dbReference>
<dbReference type="Pfam" id="PF13365">
    <property type="entry name" value="Trypsin_2"/>
    <property type="match status" value="1"/>
</dbReference>
<dbReference type="GO" id="GO:0006508">
    <property type="term" value="P:proteolysis"/>
    <property type="evidence" value="ECO:0007669"/>
    <property type="project" value="UniProtKB-KW"/>
</dbReference>
<gene>
    <name evidence="7" type="ORF">C12CBH8_13240</name>
</gene>
<organism evidence="7 8">
    <name type="scientific">Solibaculum mannosilyticum</name>
    <dbReference type="NCBI Taxonomy" id="2780922"/>
    <lineage>
        <taxon>Bacteria</taxon>
        <taxon>Bacillati</taxon>
        <taxon>Bacillota</taxon>
        <taxon>Clostridia</taxon>
        <taxon>Eubacteriales</taxon>
        <taxon>Oscillospiraceae</taxon>
        <taxon>Solibaculum</taxon>
    </lineage>
</organism>
<dbReference type="KEGG" id="sman:C12CBH8_13240"/>
<dbReference type="InterPro" id="IPR036034">
    <property type="entry name" value="PDZ_sf"/>
</dbReference>
<dbReference type="RefSeq" id="WP_215532839.1">
    <property type="nucleotide sequence ID" value="NZ_AP023321.1"/>
</dbReference>
<dbReference type="PANTHER" id="PTHR43343">
    <property type="entry name" value="PEPTIDASE S12"/>
    <property type="match status" value="1"/>
</dbReference>
<dbReference type="Gene3D" id="2.30.42.10">
    <property type="match status" value="1"/>
</dbReference>
<evidence type="ECO:0000256" key="2">
    <source>
        <dbReference type="ARBA" id="ARBA00022670"/>
    </source>
</evidence>
<feature type="region of interest" description="Disordered" evidence="4">
    <location>
        <begin position="1"/>
        <end position="83"/>
    </location>
</feature>
<evidence type="ECO:0000256" key="4">
    <source>
        <dbReference type="SAM" id="MobiDB-lite"/>
    </source>
</evidence>
<proteinExistence type="inferred from homology"/>
<keyword evidence="2" id="KW-0645">Protease</keyword>
<dbReference type="InterPro" id="IPR009003">
    <property type="entry name" value="Peptidase_S1_PA"/>
</dbReference>
<name>A0A7I8D3U2_9FIRM</name>
<dbReference type="InterPro" id="IPR001478">
    <property type="entry name" value="PDZ"/>
</dbReference>
<sequence length="592" mass="62154">MYNNDNNSIYPENNIPEDQNQFAMQDQHSAEAHQESVPPVQDQQTAAETYRTDSYPGGSNNPQTEPYQEAVQHQQSQTSAQQGQSIFDENGYYHYAAPKQDPHTTSQTSQTYPQHDGTYSQSASQYYNEGDAGMNQSGWNNPGTPVDQSSPNVEYNYQAPYIPMDGYEGSQMPNGKKPRQKKQKTAGEKRKFTWGSLVAVACASALLCGAISTASTAAIMHNGLTDNGTSSSSSSSSSTATPVNMTAQETQTAITAVAQKVSPSVVGIRVTTSYGQGGGFYSANGSTDSSSEGSGVIYSSDGYIITNYHVISAAVEGSSSSSQSDPFGGMFGGIQGGNKTTSIQVYLASDSENALDAQLVGYDVSADLAVLKVDKTDLPAIEIGDSDSLSVGQNAIAIGSPGGLDFMGSVSSGIISGLNRKIQTENGVEMNLIQTDAAINPGNSGGALVDINGKLIGINNSKMAGESFEGMGFSIPVNEVVEICDRIINNENSPTPYLGVTIDSSYDSDTLQRMGYPAGVVVNSVADNSPAAAAGIERGDIITAINGEEITSFAQLSSEKSKYSVGDTISVTIYRSGQSTDVQLTLGQSSEG</sequence>
<feature type="compositionally biased region" description="Polar residues" evidence="4">
    <location>
        <begin position="103"/>
        <end position="127"/>
    </location>
</feature>
<feature type="compositionally biased region" description="Polar residues" evidence="4">
    <location>
        <begin position="134"/>
        <end position="155"/>
    </location>
</feature>
<evidence type="ECO:0000313" key="8">
    <source>
        <dbReference type="Proteomes" id="UP000593890"/>
    </source>
</evidence>
<dbReference type="EMBL" id="AP023321">
    <property type="protein sequence ID" value="BCI60685.1"/>
    <property type="molecule type" value="Genomic_DNA"/>
</dbReference>
<dbReference type="Pfam" id="PF13180">
    <property type="entry name" value="PDZ_2"/>
    <property type="match status" value="1"/>
</dbReference>
<feature type="region of interest" description="Disordered" evidence="4">
    <location>
        <begin position="95"/>
        <end position="188"/>
    </location>
</feature>
<feature type="compositionally biased region" description="Polar residues" evidence="4">
    <location>
        <begin position="57"/>
        <end position="66"/>
    </location>
</feature>
<dbReference type="SUPFAM" id="SSF50156">
    <property type="entry name" value="PDZ domain-like"/>
    <property type="match status" value="1"/>
</dbReference>
<reference evidence="8" key="1">
    <citation type="submission" date="2020-07" db="EMBL/GenBank/DDBJ databases">
        <title>Complete genome sequencing of Clostridia bacterium strain 12CBH8.</title>
        <authorList>
            <person name="Sakamoto M."/>
            <person name="Murakami T."/>
            <person name="Mori H."/>
        </authorList>
    </citation>
    <scope>NUCLEOTIDE SEQUENCE [LARGE SCALE GENOMIC DNA]</scope>
    <source>
        <strain evidence="8">12CBH8</strain>
    </source>
</reference>
<evidence type="ECO:0000256" key="3">
    <source>
        <dbReference type="ARBA" id="ARBA00022801"/>
    </source>
</evidence>
<dbReference type="AlphaFoldDB" id="A0A7I8D3U2"/>
<comment type="similarity">
    <text evidence="1">Belongs to the peptidase S1C family.</text>
</comment>
<evidence type="ECO:0000256" key="5">
    <source>
        <dbReference type="SAM" id="Phobius"/>
    </source>
</evidence>
<dbReference type="GO" id="GO:0004252">
    <property type="term" value="F:serine-type endopeptidase activity"/>
    <property type="evidence" value="ECO:0007669"/>
    <property type="project" value="InterPro"/>
</dbReference>
<feature type="compositionally biased region" description="Low complexity" evidence="4">
    <location>
        <begin position="72"/>
        <end position="83"/>
    </location>
</feature>
<dbReference type="Proteomes" id="UP000593890">
    <property type="component" value="Chromosome"/>
</dbReference>
<dbReference type="PANTHER" id="PTHR43343:SF3">
    <property type="entry name" value="PROTEASE DO-LIKE 8, CHLOROPLASTIC"/>
    <property type="match status" value="1"/>
</dbReference>